<name>A0ABW9JKG8_9SPHI</name>
<evidence type="ECO:0008006" key="3">
    <source>
        <dbReference type="Google" id="ProtNLM"/>
    </source>
</evidence>
<comment type="caution">
    <text evidence="1">The sequence shown here is derived from an EMBL/GenBank/DDBJ whole genome shotgun (WGS) entry which is preliminary data.</text>
</comment>
<proteinExistence type="predicted"/>
<dbReference type="Proteomes" id="UP001517367">
    <property type="component" value="Unassembled WGS sequence"/>
</dbReference>
<protein>
    <recommendedName>
        <fullName evidence="3">FimV domain-containing protein</fullName>
    </recommendedName>
</protein>
<keyword evidence="2" id="KW-1185">Reference proteome</keyword>
<sequence>MELNIEMKQQLGHLLAKPQLVTQEHIPFLQQLIKAFPYYQPLHLLLAKASNESENRQTALTKAALYTNGSILHRIIHQPQELNSVEDIHVITYQPFTNSYKVEIAKDEAIIKTEQPVINPIEVPQIETLKPLENEVISAEAPEIAEAAQEELISVSPSSSSQDLAAPEIENLEPLQREIIKIYEPKEVIEVTPEADEQEVFEEISELVVPTDSFLKEEIPANNQEDLNEAKEDIAEKQTEDAEEELIPESVAAIDFFAFDGNFSSENAVEEEPAADEALEIKEEPIVNPEFAQENVVSKYDDDKLPYTFLWWLAKTRKDHEQIFRPFASPAKSSSQPLQQQYVENIFHIQSPLEPLKEDQATNLPSTKESSIIDNFIKNDPQIKALKPEQINTENKAKKSAEDPNDLVSETLAQIYIEQMLYHKAIDTYQKLSLKFPEKSGYFADLIQSLEKKI</sequence>
<gene>
    <name evidence="1" type="ORF">E5L68_015960</name>
</gene>
<evidence type="ECO:0000313" key="2">
    <source>
        <dbReference type="Proteomes" id="UP001517367"/>
    </source>
</evidence>
<evidence type="ECO:0000313" key="1">
    <source>
        <dbReference type="EMBL" id="MFN0292892.1"/>
    </source>
</evidence>
<dbReference type="RefSeq" id="WP_138728649.1">
    <property type="nucleotide sequence ID" value="NZ_SRMP02000034.1"/>
</dbReference>
<reference evidence="1 2" key="1">
    <citation type="submission" date="2024-12" db="EMBL/GenBank/DDBJ databases">
        <authorList>
            <person name="Hu S."/>
        </authorList>
    </citation>
    <scope>NUCLEOTIDE SEQUENCE [LARGE SCALE GENOMIC DNA]</scope>
    <source>
        <strain evidence="1 2">P-25</strain>
    </source>
</reference>
<organism evidence="1 2">
    <name type="scientific">Pedobacter helvus</name>
    <dbReference type="NCBI Taxonomy" id="2563444"/>
    <lineage>
        <taxon>Bacteria</taxon>
        <taxon>Pseudomonadati</taxon>
        <taxon>Bacteroidota</taxon>
        <taxon>Sphingobacteriia</taxon>
        <taxon>Sphingobacteriales</taxon>
        <taxon>Sphingobacteriaceae</taxon>
        <taxon>Pedobacter</taxon>
    </lineage>
</organism>
<accession>A0ABW9JKG8</accession>
<dbReference type="EMBL" id="SRMP02000034">
    <property type="protein sequence ID" value="MFN0292892.1"/>
    <property type="molecule type" value="Genomic_DNA"/>
</dbReference>